<reference evidence="1 2" key="1">
    <citation type="journal article" date="2021" name="Plant Biotechnol. J.">
        <title>Multi-omics assisted identification of the key and species-specific regulatory components of drought-tolerant mechanisms in Gossypium stocksii.</title>
        <authorList>
            <person name="Yu D."/>
            <person name="Ke L."/>
            <person name="Zhang D."/>
            <person name="Wu Y."/>
            <person name="Sun Y."/>
            <person name="Mei J."/>
            <person name="Sun J."/>
            <person name="Sun Y."/>
        </authorList>
    </citation>
    <scope>NUCLEOTIDE SEQUENCE [LARGE SCALE GENOMIC DNA]</scope>
    <source>
        <strain evidence="2">cv. E1</strain>
        <tissue evidence="1">Leaf</tissue>
    </source>
</reference>
<keyword evidence="2" id="KW-1185">Reference proteome</keyword>
<sequence length="95" mass="11010">MERGLKNLNIEDGEEAWMIGDIQKSVYEFYIMCCFLTTSVVHFSTMRNIMTNFWHPFEGVQISNLGENGSCPSFSMSIWLQEEEDNGFFEVDSYG</sequence>
<protein>
    <recommendedName>
        <fullName evidence="3">DUF4283 domain-containing protein</fullName>
    </recommendedName>
</protein>
<name>A0A9D4ABP5_9ROSI</name>
<accession>A0A9D4ABP5</accession>
<gene>
    <name evidence="1" type="ORF">J1N35_011705</name>
</gene>
<dbReference type="EMBL" id="JAIQCV010000004">
    <property type="protein sequence ID" value="KAH1107937.1"/>
    <property type="molecule type" value="Genomic_DNA"/>
</dbReference>
<dbReference type="AlphaFoldDB" id="A0A9D4ABP5"/>
<evidence type="ECO:0000313" key="1">
    <source>
        <dbReference type="EMBL" id="KAH1107937.1"/>
    </source>
</evidence>
<dbReference type="OrthoDB" id="940669at2759"/>
<evidence type="ECO:0008006" key="3">
    <source>
        <dbReference type="Google" id="ProtNLM"/>
    </source>
</evidence>
<proteinExistence type="predicted"/>
<evidence type="ECO:0000313" key="2">
    <source>
        <dbReference type="Proteomes" id="UP000828251"/>
    </source>
</evidence>
<organism evidence="1 2">
    <name type="scientific">Gossypium stocksii</name>
    <dbReference type="NCBI Taxonomy" id="47602"/>
    <lineage>
        <taxon>Eukaryota</taxon>
        <taxon>Viridiplantae</taxon>
        <taxon>Streptophyta</taxon>
        <taxon>Embryophyta</taxon>
        <taxon>Tracheophyta</taxon>
        <taxon>Spermatophyta</taxon>
        <taxon>Magnoliopsida</taxon>
        <taxon>eudicotyledons</taxon>
        <taxon>Gunneridae</taxon>
        <taxon>Pentapetalae</taxon>
        <taxon>rosids</taxon>
        <taxon>malvids</taxon>
        <taxon>Malvales</taxon>
        <taxon>Malvaceae</taxon>
        <taxon>Malvoideae</taxon>
        <taxon>Gossypium</taxon>
    </lineage>
</organism>
<comment type="caution">
    <text evidence="1">The sequence shown here is derived from an EMBL/GenBank/DDBJ whole genome shotgun (WGS) entry which is preliminary data.</text>
</comment>
<dbReference type="Proteomes" id="UP000828251">
    <property type="component" value="Unassembled WGS sequence"/>
</dbReference>